<accession>A0A160T3L4</accession>
<dbReference type="OrthoDB" id="9799670at2"/>
<sequence length="80" mass="8938">MIFEYFPDTDMLYIKLTDRISVESEEIAPGIVLDLDENSHIVGVEVEDAGKQIDLSRLELKAMPLTSLLISERVAVETGD</sequence>
<dbReference type="PANTHER" id="PTHR37029:SF1">
    <property type="entry name" value="SSR1768 PROTEIN"/>
    <property type="match status" value="1"/>
</dbReference>
<organism evidence="1 2">
    <name type="scientific">Candidatus Promineifilum breve</name>
    <dbReference type="NCBI Taxonomy" id="1806508"/>
    <lineage>
        <taxon>Bacteria</taxon>
        <taxon>Bacillati</taxon>
        <taxon>Chloroflexota</taxon>
        <taxon>Ardenticatenia</taxon>
        <taxon>Candidatus Promineifilales</taxon>
        <taxon>Candidatus Promineifilaceae</taxon>
        <taxon>Candidatus Promineifilum</taxon>
    </lineage>
</organism>
<dbReference type="RefSeq" id="WP_095044076.1">
    <property type="nucleotide sequence ID" value="NZ_LN890655.1"/>
</dbReference>
<dbReference type="KEGG" id="pbf:CFX0092_A2913"/>
<evidence type="ECO:0000313" key="1">
    <source>
        <dbReference type="EMBL" id="CUS04791.2"/>
    </source>
</evidence>
<dbReference type="PANTHER" id="PTHR37029">
    <property type="entry name" value="SSR1768 PROTEIN"/>
    <property type="match status" value="1"/>
</dbReference>
<dbReference type="Pfam" id="PF10049">
    <property type="entry name" value="DUF2283"/>
    <property type="match status" value="1"/>
</dbReference>
<protein>
    <recommendedName>
        <fullName evidence="3">DUF2283 domain-containing protein</fullName>
    </recommendedName>
</protein>
<evidence type="ECO:0008006" key="3">
    <source>
        <dbReference type="Google" id="ProtNLM"/>
    </source>
</evidence>
<dbReference type="AlphaFoldDB" id="A0A160T3L4"/>
<keyword evidence="2" id="KW-1185">Reference proteome</keyword>
<dbReference type="InterPro" id="IPR019270">
    <property type="entry name" value="DUF2283"/>
</dbReference>
<dbReference type="EMBL" id="LN890655">
    <property type="protein sequence ID" value="CUS04791.2"/>
    <property type="molecule type" value="Genomic_DNA"/>
</dbReference>
<name>A0A160T3L4_9CHLR</name>
<proteinExistence type="predicted"/>
<reference evidence="1" key="1">
    <citation type="submission" date="2016-01" db="EMBL/GenBank/DDBJ databases">
        <authorList>
            <person name="Mcilroy J.S."/>
            <person name="Karst M S."/>
            <person name="Albertsen M."/>
        </authorList>
    </citation>
    <scope>NUCLEOTIDE SEQUENCE</scope>
    <source>
        <strain evidence="1">Cfx-K</strain>
    </source>
</reference>
<evidence type="ECO:0000313" key="2">
    <source>
        <dbReference type="Proteomes" id="UP000215027"/>
    </source>
</evidence>
<dbReference type="Proteomes" id="UP000215027">
    <property type="component" value="Chromosome I"/>
</dbReference>
<gene>
    <name evidence="1" type="ORF">CFX0092_A2913</name>
</gene>